<organism evidence="2 3">
    <name type="scientific">Zoarces viviparus</name>
    <name type="common">Viviparous eelpout</name>
    <name type="synonym">Blennius viviparus</name>
    <dbReference type="NCBI Taxonomy" id="48416"/>
    <lineage>
        <taxon>Eukaryota</taxon>
        <taxon>Metazoa</taxon>
        <taxon>Chordata</taxon>
        <taxon>Craniata</taxon>
        <taxon>Vertebrata</taxon>
        <taxon>Euteleostomi</taxon>
        <taxon>Actinopterygii</taxon>
        <taxon>Neopterygii</taxon>
        <taxon>Teleostei</taxon>
        <taxon>Neoteleostei</taxon>
        <taxon>Acanthomorphata</taxon>
        <taxon>Eupercaria</taxon>
        <taxon>Perciformes</taxon>
        <taxon>Cottioidei</taxon>
        <taxon>Zoarcales</taxon>
        <taxon>Zoarcidae</taxon>
        <taxon>Zoarcinae</taxon>
        <taxon>Zoarces</taxon>
    </lineage>
</organism>
<feature type="region of interest" description="Disordered" evidence="1">
    <location>
        <begin position="53"/>
        <end position="95"/>
    </location>
</feature>
<name>A0AAW1FV65_ZOAVI</name>
<proteinExistence type="predicted"/>
<feature type="compositionally biased region" description="Basic and acidic residues" evidence="1">
    <location>
        <begin position="57"/>
        <end position="74"/>
    </location>
</feature>
<accession>A0AAW1FV65</accession>
<gene>
    <name evidence="2" type="ORF">VZT92_005640</name>
</gene>
<dbReference type="AlphaFoldDB" id="A0AAW1FV65"/>
<dbReference type="EMBL" id="JBCEZU010000034">
    <property type="protein sequence ID" value="KAK9538083.1"/>
    <property type="molecule type" value="Genomic_DNA"/>
</dbReference>
<dbReference type="Proteomes" id="UP001488805">
    <property type="component" value="Unassembled WGS sequence"/>
</dbReference>
<keyword evidence="3" id="KW-1185">Reference proteome</keyword>
<comment type="caution">
    <text evidence="2">The sequence shown here is derived from an EMBL/GenBank/DDBJ whole genome shotgun (WGS) entry which is preliminary data.</text>
</comment>
<sequence length="108" mass="12265">MFKYATFRRSDITIWLSFNKTEGGHTRQIYSKLNSQVPYLCRVGAKRCLAGCQESGPKSRVDPQADNGALERDMSNPAPRAINEPLENPLKKDGKQTKIIRLRDDLEI</sequence>
<protein>
    <submittedName>
        <fullName evidence="2">Uncharacterized protein</fullName>
    </submittedName>
</protein>
<evidence type="ECO:0000313" key="3">
    <source>
        <dbReference type="Proteomes" id="UP001488805"/>
    </source>
</evidence>
<evidence type="ECO:0000256" key="1">
    <source>
        <dbReference type="SAM" id="MobiDB-lite"/>
    </source>
</evidence>
<reference evidence="2 3" key="1">
    <citation type="journal article" date="2024" name="Genome Biol. Evol.">
        <title>Chromosome-level genome assembly of the viviparous eelpout Zoarces viviparus.</title>
        <authorList>
            <person name="Fuhrmann N."/>
            <person name="Brasseur M.V."/>
            <person name="Bakowski C.E."/>
            <person name="Podsiadlowski L."/>
            <person name="Prost S."/>
            <person name="Krehenwinkel H."/>
            <person name="Mayer C."/>
        </authorList>
    </citation>
    <scope>NUCLEOTIDE SEQUENCE [LARGE SCALE GENOMIC DNA]</scope>
    <source>
        <strain evidence="2">NO-MEL_2022_Ind0_liver</strain>
    </source>
</reference>
<evidence type="ECO:0000313" key="2">
    <source>
        <dbReference type="EMBL" id="KAK9538083.1"/>
    </source>
</evidence>